<dbReference type="GO" id="GO:0003677">
    <property type="term" value="F:DNA binding"/>
    <property type="evidence" value="ECO:0007669"/>
    <property type="project" value="InterPro"/>
</dbReference>
<protein>
    <submittedName>
        <fullName evidence="2">UTRA domain-containing protein</fullName>
    </submittedName>
</protein>
<sequence>MIDLICSHYRRRCVEVRQTIEATALSEEAARNLDAQPGIPALRILRRCISDRYRTRLITLSIMPSDRYAFNLNVRID</sequence>
<dbReference type="OrthoDB" id="7363114at2"/>
<evidence type="ECO:0000313" key="3">
    <source>
        <dbReference type="Proteomes" id="UP000430564"/>
    </source>
</evidence>
<name>A0A6I1EZH7_9BURK</name>
<accession>A0A6I1EZH7</accession>
<dbReference type="Proteomes" id="UP000430564">
    <property type="component" value="Unassembled WGS sequence"/>
</dbReference>
<proteinExistence type="predicted"/>
<gene>
    <name evidence="2" type="ORF">GBM95_04730</name>
</gene>
<reference evidence="2 3" key="1">
    <citation type="submission" date="2019-10" db="EMBL/GenBank/DDBJ databases">
        <title>Genome diversity of Sutterella seckii.</title>
        <authorList>
            <person name="Chaplin A.V."/>
            <person name="Sokolova S.R."/>
            <person name="Mosin K.A."/>
            <person name="Ivanova E.L."/>
            <person name="Kochetkova T.O."/>
            <person name="Goltsov A.Y."/>
            <person name="Trofimov D.Y."/>
            <person name="Efimov B.A."/>
        </authorList>
    </citation>
    <scope>NUCLEOTIDE SEQUENCE [LARGE SCALE GENOMIC DNA]</scope>
    <source>
        <strain evidence="2 3">ASD393</strain>
    </source>
</reference>
<dbReference type="Gene3D" id="3.40.1410.10">
    <property type="entry name" value="Chorismate lyase-like"/>
    <property type="match status" value="1"/>
</dbReference>
<feature type="domain" description="UbiC transcription regulator-associated" evidence="1">
    <location>
        <begin position="4"/>
        <end position="68"/>
    </location>
</feature>
<organism evidence="2 3">
    <name type="scientific">Sutterella seckii</name>
    <dbReference type="NCBI Taxonomy" id="1944635"/>
    <lineage>
        <taxon>Bacteria</taxon>
        <taxon>Pseudomonadati</taxon>
        <taxon>Pseudomonadota</taxon>
        <taxon>Betaproteobacteria</taxon>
        <taxon>Burkholderiales</taxon>
        <taxon>Sutterellaceae</taxon>
        <taxon>Sutterella</taxon>
    </lineage>
</organism>
<dbReference type="AlphaFoldDB" id="A0A6I1EZH7"/>
<dbReference type="GO" id="GO:0006355">
    <property type="term" value="P:regulation of DNA-templated transcription"/>
    <property type="evidence" value="ECO:0007669"/>
    <property type="project" value="InterPro"/>
</dbReference>
<dbReference type="InterPro" id="IPR011663">
    <property type="entry name" value="UTRA"/>
</dbReference>
<comment type="caution">
    <text evidence="2">The sequence shown here is derived from an EMBL/GenBank/DDBJ whole genome shotgun (WGS) entry which is preliminary data.</text>
</comment>
<dbReference type="Pfam" id="PF07702">
    <property type="entry name" value="UTRA"/>
    <property type="match status" value="1"/>
</dbReference>
<evidence type="ECO:0000313" key="2">
    <source>
        <dbReference type="EMBL" id="KAB7661356.1"/>
    </source>
</evidence>
<dbReference type="SUPFAM" id="SSF64288">
    <property type="entry name" value="Chorismate lyase-like"/>
    <property type="match status" value="1"/>
</dbReference>
<evidence type="ECO:0000259" key="1">
    <source>
        <dbReference type="Pfam" id="PF07702"/>
    </source>
</evidence>
<dbReference type="EMBL" id="WEHX01000019">
    <property type="protein sequence ID" value="KAB7661356.1"/>
    <property type="molecule type" value="Genomic_DNA"/>
</dbReference>
<dbReference type="InterPro" id="IPR028978">
    <property type="entry name" value="Chorismate_lyase_/UTRA_dom_sf"/>
</dbReference>